<reference evidence="5" key="1">
    <citation type="submission" date="2025-08" db="UniProtKB">
        <authorList>
            <consortium name="RefSeq"/>
        </authorList>
    </citation>
    <scope>IDENTIFICATION</scope>
    <source>
        <tissue evidence="5">Whole sample</tissue>
    </source>
</reference>
<evidence type="ECO:0000313" key="5">
    <source>
        <dbReference type="RefSeq" id="XP_022297402.1"/>
    </source>
</evidence>
<dbReference type="GeneID" id="111106846"/>
<feature type="region of interest" description="Disordered" evidence="1">
    <location>
        <begin position="125"/>
        <end position="144"/>
    </location>
</feature>
<dbReference type="Proteomes" id="UP000694844">
    <property type="component" value="Chromosome 8"/>
</dbReference>
<accession>A0A8B8B1W4</accession>
<keyword evidence="2" id="KW-0812">Transmembrane</keyword>
<keyword evidence="2" id="KW-0472">Membrane</keyword>
<keyword evidence="4" id="KW-1185">Reference proteome</keyword>
<sequence>MALYQLLLLKFLWGAVEGSYCAYGYDTYDCSSFPILSIGSIVGIVIGSAVDLSILFGLIKYLCYIREHQLENNRKIHAAPTPVAFVETTSGGYINTAAYPQEHKTPQLIQTGYKLHQPTPLGHRLPIPSTHPRNNRKLHQPNKSPFCRRHLHETVSLVYSADNEAEQIIP</sequence>
<dbReference type="AlphaFoldDB" id="A0A8B8B1W4"/>
<evidence type="ECO:0000313" key="4">
    <source>
        <dbReference type="Proteomes" id="UP000694844"/>
    </source>
</evidence>
<protein>
    <submittedName>
        <fullName evidence="5">Uncharacterized protein LOC111106846</fullName>
    </submittedName>
</protein>
<organism evidence="4 5">
    <name type="scientific">Crassostrea virginica</name>
    <name type="common">Eastern oyster</name>
    <dbReference type="NCBI Taxonomy" id="6565"/>
    <lineage>
        <taxon>Eukaryota</taxon>
        <taxon>Metazoa</taxon>
        <taxon>Spiralia</taxon>
        <taxon>Lophotrochozoa</taxon>
        <taxon>Mollusca</taxon>
        <taxon>Bivalvia</taxon>
        <taxon>Autobranchia</taxon>
        <taxon>Pteriomorphia</taxon>
        <taxon>Ostreida</taxon>
        <taxon>Ostreoidea</taxon>
        <taxon>Ostreidae</taxon>
        <taxon>Crassostrea</taxon>
    </lineage>
</organism>
<keyword evidence="2" id="KW-1133">Transmembrane helix</keyword>
<dbReference type="RefSeq" id="XP_022297402.1">
    <property type="nucleotide sequence ID" value="XM_022441694.1"/>
</dbReference>
<feature type="transmembrane region" description="Helical" evidence="2">
    <location>
        <begin position="34"/>
        <end position="59"/>
    </location>
</feature>
<keyword evidence="3" id="KW-0732">Signal</keyword>
<gene>
    <name evidence="5" type="primary">LOC111106846</name>
</gene>
<evidence type="ECO:0000256" key="1">
    <source>
        <dbReference type="SAM" id="MobiDB-lite"/>
    </source>
</evidence>
<feature type="chain" id="PRO_5034176885" evidence="3">
    <location>
        <begin position="19"/>
        <end position="170"/>
    </location>
</feature>
<evidence type="ECO:0000256" key="3">
    <source>
        <dbReference type="SAM" id="SignalP"/>
    </source>
</evidence>
<feature type="signal peptide" evidence="3">
    <location>
        <begin position="1"/>
        <end position="18"/>
    </location>
</feature>
<name>A0A8B8B1W4_CRAVI</name>
<proteinExistence type="predicted"/>
<feature type="compositionally biased region" description="Basic residues" evidence="1">
    <location>
        <begin position="133"/>
        <end position="144"/>
    </location>
</feature>
<evidence type="ECO:0000256" key="2">
    <source>
        <dbReference type="SAM" id="Phobius"/>
    </source>
</evidence>
<dbReference type="KEGG" id="cvn:111106846"/>